<dbReference type="Proteomes" id="UP000789390">
    <property type="component" value="Unassembled WGS sequence"/>
</dbReference>
<dbReference type="InterPro" id="IPR014912">
    <property type="entry name" value="Sep15_SelM_dom"/>
</dbReference>
<comment type="similarity">
    <text evidence="2">Belongs to the selenoprotein M/F family.</text>
</comment>
<evidence type="ECO:0000256" key="2">
    <source>
        <dbReference type="ARBA" id="ARBA00005742"/>
    </source>
</evidence>
<evidence type="ECO:0000256" key="5">
    <source>
        <dbReference type="ARBA" id="ARBA00022933"/>
    </source>
</evidence>
<comment type="subcellular location">
    <subcellularLocation>
        <location evidence="1">Endoplasmic reticulum lumen</location>
    </subcellularLocation>
</comment>
<accession>A0A8J2S8U8</accession>
<feature type="signal peptide" evidence="7">
    <location>
        <begin position="1"/>
        <end position="21"/>
    </location>
</feature>
<evidence type="ECO:0000256" key="6">
    <source>
        <dbReference type="ARBA" id="ARBA00040775"/>
    </source>
</evidence>
<dbReference type="OrthoDB" id="1910009at2759"/>
<comment type="caution">
    <text evidence="9">The sequence shown here is derived from an EMBL/GenBank/DDBJ whole genome shotgun (WGS) entry which is preliminary data.</text>
</comment>
<evidence type="ECO:0000256" key="1">
    <source>
        <dbReference type="ARBA" id="ARBA00004319"/>
    </source>
</evidence>
<dbReference type="InterPro" id="IPR039992">
    <property type="entry name" value="Sep15_SelM"/>
</dbReference>
<gene>
    <name evidence="9" type="ORF">DGAL_LOCUS16735</name>
</gene>
<name>A0A8J2S8U8_9CRUS</name>
<evidence type="ECO:0000256" key="7">
    <source>
        <dbReference type="SAM" id="SignalP"/>
    </source>
</evidence>
<dbReference type="GO" id="GO:0016491">
    <property type="term" value="F:oxidoreductase activity"/>
    <property type="evidence" value="ECO:0007669"/>
    <property type="project" value="TreeGrafter"/>
</dbReference>
<dbReference type="Gene3D" id="3.40.30.50">
    <property type="entry name" value="Sep15/SelM thioredoxin-like domain, active-site redox motif"/>
    <property type="match status" value="1"/>
</dbReference>
<dbReference type="SUPFAM" id="SSF52833">
    <property type="entry name" value="Thioredoxin-like"/>
    <property type="match status" value="1"/>
</dbReference>
<keyword evidence="5" id="KW-0712">Selenocysteine</keyword>
<protein>
    <recommendedName>
        <fullName evidence="6">Selenoprotein F</fullName>
    </recommendedName>
</protein>
<evidence type="ECO:0000256" key="4">
    <source>
        <dbReference type="ARBA" id="ARBA00022824"/>
    </source>
</evidence>
<organism evidence="9 10">
    <name type="scientific">Daphnia galeata</name>
    <dbReference type="NCBI Taxonomy" id="27404"/>
    <lineage>
        <taxon>Eukaryota</taxon>
        <taxon>Metazoa</taxon>
        <taxon>Ecdysozoa</taxon>
        <taxon>Arthropoda</taxon>
        <taxon>Crustacea</taxon>
        <taxon>Branchiopoda</taxon>
        <taxon>Diplostraca</taxon>
        <taxon>Cladocera</taxon>
        <taxon>Anomopoda</taxon>
        <taxon>Daphniidae</taxon>
        <taxon>Daphnia</taxon>
    </lineage>
</organism>
<evidence type="ECO:0000313" key="9">
    <source>
        <dbReference type="EMBL" id="CAH0112936.1"/>
    </source>
</evidence>
<evidence type="ECO:0000259" key="8">
    <source>
        <dbReference type="Pfam" id="PF08806"/>
    </source>
</evidence>
<keyword evidence="3 7" id="KW-0732">Signal</keyword>
<evidence type="ECO:0000313" key="10">
    <source>
        <dbReference type="Proteomes" id="UP000789390"/>
    </source>
</evidence>
<dbReference type="AlphaFoldDB" id="A0A8J2S8U8"/>
<dbReference type="InterPro" id="IPR036249">
    <property type="entry name" value="Thioredoxin-like_sf"/>
</dbReference>
<dbReference type="EMBL" id="CAKKLH010000334">
    <property type="protein sequence ID" value="CAH0112936.1"/>
    <property type="molecule type" value="Genomic_DNA"/>
</dbReference>
<evidence type="ECO:0000256" key="3">
    <source>
        <dbReference type="ARBA" id="ARBA00022729"/>
    </source>
</evidence>
<feature type="domain" description="Selenoprotein F/M" evidence="8">
    <location>
        <begin position="82"/>
        <end position="138"/>
    </location>
</feature>
<dbReference type="Pfam" id="PF08806">
    <property type="entry name" value="Sep15_SelM"/>
    <property type="match status" value="1"/>
</dbReference>
<sequence length="147" mass="16332">MVEPVALSLALLSALIVIVSCEYSASECRSLGFNKANLLCSSCFYLAEHDLEVLVNQCRECCLQEGRNESSTLYPQAILEVSFIKSDKARGFPNLSIKYVRGADPIIKLLDADGAVQEELAIDKWNTDSVEEFLKMHLIMDHSSNDL</sequence>
<keyword evidence="4" id="KW-0256">Endoplasmic reticulum</keyword>
<keyword evidence="10" id="KW-1185">Reference proteome</keyword>
<dbReference type="InterPro" id="IPR038219">
    <property type="entry name" value="Sep15/SelM_sf"/>
</dbReference>
<dbReference type="PANTHER" id="PTHR13077">
    <property type="entry name" value="SELENOPROTEIN F"/>
    <property type="match status" value="1"/>
</dbReference>
<dbReference type="PANTHER" id="PTHR13077:SF6">
    <property type="entry name" value="SELENOPROTEIN F"/>
    <property type="match status" value="1"/>
</dbReference>
<feature type="chain" id="PRO_5035274014" description="Selenoprotein F" evidence="7">
    <location>
        <begin position="22"/>
        <end position="147"/>
    </location>
</feature>
<dbReference type="GO" id="GO:0005788">
    <property type="term" value="C:endoplasmic reticulum lumen"/>
    <property type="evidence" value="ECO:0007669"/>
    <property type="project" value="UniProtKB-SubCell"/>
</dbReference>
<proteinExistence type="inferred from homology"/>
<reference evidence="9" key="1">
    <citation type="submission" date="2021-11" db="EMBL/GenBank/DDBJ databases">
        <authorList>
            <person name="Schell T."/>
        </authorList>
    </citation>
    <scope>NUCLEOTIDE SEQUENCE</scope>
    <source>
        <strain evidence="9">M5</strain>
    </source>
</reference>